<dbReference type="CDD" id="cd00383">
    <property type="entry name" value="trans_reg_C"/>
    <property type="match status" value="1"/>
</dbReference>
<dbReference type="Gene3D" id="1.10.10.10">
    <property type="entry name" value="Winged helix-like DNA-binding domain superfamily/Winged helix DNA-binding domain"/>
    <property type="match status" value="1"/>
</dbReference>
<keyword evidence="2" id="KW-0902">Two-component regulatory system</keyword>
<dbReference type="InterPro" id="IPR011006">
    <property type="entry name" value="CheY-like_superfamily"/>
</dbReference>
<evidence type="ECO:0000256" key="5">
    <source>
        <dbReference type="ARBA" id="ARBA00023163"/>
    </source>
</evidence>
<evidence type="ECO:0000256" key="7">
    <source>
        <dbReference type="PROSITE-ProRule" id="PRU01091"/>
    </source>
</evidence>
<evidence type="ECO:0000259" key="8">
    <source>
        <dbReference type="PROSITE" id="PS50110"/>
    </source>
</evidence>
<keyword evidence="1 6" id="KW-0597">Phosphoprotein</keyword>
<name>A0ABQ2N281_9MICO</name>
<keyword evidence="5" id="KW-0804">Transcription</keyword>
<protein>
    <submittedName>
        <fullName evidence="10">Response regulator MprA</fullName>
    </submittedName>
</protein>
<reference evidence="11" key="1">
    <citation type="journal article" date="2019" name="Int. J. Syst. Evol. Microbiol.">
        <title>The Global Catalogue of Microorganisms (GCM) 10K type strain sequencing project: providing services to taxonomists for standard genome sequencing and annotation.</title>
        <authorList>
            <consortium name="The Broad Institute Genomics Platform"/>
            <consortium name="The Broad Institute Genome Sequencing Center for Infectious Disease"/>
            <person name="Wu L."/>
            <person name="Ma J."/>
        </authorList>
    </citation>
    <scope>NUCLEOTIDE SEQUENCE [LARGE SCALE GENOMIC DNA]</scope>
    <source>
        <strain evidence="11">CGMCC 4.7181</strain>
    </source>
</reference>
<evidence type="ECO:0000256" key="1">
    <source>
        <dbReference type="ARBA" id="ARBA00022553"/>
    </source>
</evidence>
<dbReference type="PROSITE" id="PS50110">
    <property type="entry name" value="RESPONSE_REGULATORY"/>
    <property type="match status" value="1"/>
</dbReference>
<dbReference type="InterPro" id="IPR039420">
    <property type="entry name" value="WalR-like"/>
</dbReference>
<organism evidence="10 11">
    <name type="scientific">Microbacterium nanhaiense</name>
    <dbReference type="NCBI Taxonomy" id="1301026"/>
    <lineage>
        <taxon>Bacteria</taxon>
        <taxon>Bacillati</taxon>
        <taxon>Actinomycetota</taxon>
        <taxon>Actinomycetes</taxon>
        <taxon>Micrococcales</taxon>
        <taxon>Microbacteriaceae</taxon>
        <taxon>Microbacterium</taxon>
    </lineage>
</organism>
<sequence>MSVAGDGHEGLQEVARTRPDLVVSDVLMPRMDGREFVRRLRESEPWLPVILLTQVGESWERSAALDEGADDYLNKPFDPQELLSRVRAVLRRATRGVPTSQRIRADELLLDRTSRRVWMGDRELDLTPKALTLLEFLMMHPQEAHSRERLLAGLWGFDFASSSRAVDHRIAELRRVLGDSAGSPRFIDTAQGLGYRFIAQVVAA</sequence>
<evidence type="ECO:0000256" key="3">
    <source>
        <dbReference type="ARBA" id="ARBA00023015"/>
    </source>
</evidence>
<dbReference type="SUPFAM" id="SSF52172">
    <property type="entry name" value="CheY-like"/>
    <property type="match status" value="1"/>
</dbReference>
<keyword evidence="11" id="KW-1185">Reference proteome</keyword>
<dbReference type="Gene3D" id="3.40.50.2300">
    <property type="match status" value="1"/>
</dbReference>
<keyword evidence="4 7" id="KW-0238">DNA-binding</keyword>
<dbReference type="SMART" id="SM00862">
    <property type="entry name" value="Trans_reg_C"/>
    <property type="match status" value="1"/>
</dbReference>
<dbReference type="PROSITE" id="PS51755">
    <property type="entry name" value="OMPR_PHOB"/>
    <property type="match status" value="1"/>
</dbReference>
<dbReference type="Pfam" id="PF00486">
    <property type="entry name" value="Trans_reg_C"/>
    <property type="match status" value="1"/>
</dbReference>
<dbReference type="SMART" id="SM00448">
    <property type="entry name" value="REC"/>
    <property type="match status" value="1"/>
</dbReference>
<dbReference type="Pfam" id="PF00072">
    <property type="entry name" value="Response_reg"/>
    <property type="match status" value="1"/>
</dbReference>
<dbReference type="InterPro" id="IPR001867">
    <property type="entry name" value="OmpR/PhoB-type_DNA-bd"/>
</dbReference>
<dbReference type="EMBL" id="BMMQ01000004">
    <property type="protein sequence ID" value="GGO63517.1"/>
    <property type="molecule type" value="Genomic_DNA"/>
</dbReference>
<accession>A0ABQ2N281</accession>
<gene>
    <name evidence="10" type="primary">mprA</name>
    <name evidence="10" type="ORF">GCM10010910_16260</name>
</gene>
<feature type="domain" description="OmpR/PhoB-type" evidence="9">
    <location>
        <begin position="100"/>
        <end position="199"/>
    </location>
</feature>
<dbReference type="PANTHER" id="PTHR48111:SF1">
    <property type="entry name" value="TWO-COMPONENT RESPONSE REGULATOR ORR33"/>
    <property type="match status" value="1"/>
</dbReference>
<evidence type="ECO:0000313" key="10">
    <source>
        <dbReference type="EMBL" id="GGO63517.1"/>
    </source>
</evidence>
<dbReference type="Proteomes" id="UP000638043">
    <property type="component" value="Unassembled WGS sequence"/>
</dbReference>
<evidence type="ECO:0000256" key="6">
    <source>
        <dbReference type="PROSITE-ProRule" id="PRU00169"/>
    </source>
</evidence>
<dbReference type="PANTHER" id="PTHR48111">
    <property type="entry name" value="REGULATOR OF RPOS"/>
    <property type="match status" value="1"/>
</dbReference>
<evidence type="ECO:0000313" key="11">
    <source>
        <dbReference type="Proteomes" id="UP000638043"/>
    </source>
</evidence>
<evidence type="ECO:0000259" key="9">
    <source>
        <dbReference type="PROSITE" id="PS51755"/>
    </source>
</evidence>
<feature type="modified residue" description="4-aspartylphosphate" evidence="6">
    <location>
        <position position="25"/>
    </location>
</feature>
<dbReference type="InterPro" id="IPR036388">
    <property type="entry name" value="WH-like_DNA-bd_sf"/>
</dbReference>
<proteinExistence type="predicted"/>
<evidence type="ECO:0000256" key="4">
    <source>
        <dbReference type="ARBA" id="ARBA00023125"/>
    </source>
</evidence>
<keyword evidence="3" id="KW-0805">Transcription regulation</keyword>
<dbReference type="InterPro" id="IPR001789">
    <property type="entry name" value="Sig_transdc_resp-reg_receiver"/>
</dbReference>
<evidence type="ECO:0000256" key="2">
    <source>
        <dbReference type="ARBA" id="ARBA00023012"/>
    </source>
</evidence>
<comment type="caution">
    <text evidence="10">The sequence shown here is derived from an EMBL/GenBank/DDBJ whole genome shotgun (WGS) entry which is preliminary data.</text>
</comment>
<feature type="domain" description="Response regulatory" evidence="8">
    <location>
        <begin position="1"/>
        <end position="90"/>
    </location>
</feature>
<feature type="DNA-binding region" description="OmpR/PhoB-type" evidence="7">
    <location>
        <begin position="100"/>
        <end position="199"/>
    </location>
</feature>